<dbReference type="EMBL" id="BAAAHE010000014">
    <property type="protein sequence ID" value="GAA0616619.1"/>
    <property type="molecule type" value="Genomic_DNA"/>
</dbReference>
<organism evidence="2 3">
    <name type="scientific">Sporichthya brevicatena</name>
    <dbReference type="NCBI Taxonomy" id="171442"/>
    <lineage>
        <taxon>Bacteria</taxon>
        <taxon>Bacillati</taxon>
        <taxon>Actinomycetota</taxon>
        <taxon>Actinomycetes</taxon>
        <taxon>Sporichthyales</taxon>
        <taxon>Sporichthyaceae</taxon>
        <taxon>Sporichthya</taxon>
    </lineage>
</organism>
<reference evidence="2 3" key="1">
    <citation type="journal article" date="2019" name="Int. J. Syst. Evol. Microbiol.">
        <title>The Global Catalogue of Microorganisms (GCM) 10K type strain sequencing project: providing services to taxonomists for standard genome sequencing and annotation.</title>
        <authorList>
            <consortium name="The Broad Institute Genomics Platform"/>
            <consortium name="The Broad Institute Genome Sequencing Center for Infectious Disease"/>
            <person name="Wu L."/>
            <person name="Ma J."/>
        </authorList>
    </citation>
    <scope>NUCLEOTIDE SEQUENCE [LARGE SCALE GENOMIC DNA]</scope>
    <source>
        <strain evidence="2 3">JCM 10671</strain>
    </source>
</reference>
<dbReference type="Pfam" id="PF00296">
    <property type="entry name" value="Bac_luciferase"/>
    <property type="match status" value="1"/>
</dbReference>
<keyword evidence="3" id="KW-1185">Reference proteome</keyword>
<dbReference type="Gene3D" id="3.20.20.30">
    <property type="entry name" value="Luciferase-like domain"/>
    <property type="match status" value="1"/>
</dbReference>
<evidence type="ECO:0000259" key="1">
    <source>
        <dbReference type="Pfam" id="PF00296"/>
    </source>
</evidence>
<dbReference type="Proteomes" id="UP001500957">
    <property type="component" value="Unassembled WGS sequence"/>
</dbReference>
<comment type="caution">
    <text evidence="2">The sequence shown here is derived from an EMBL/GenBank/DDBJ whole genome shotgun (WGS) entry which is preliminary data.</text>
</comment>
<proteinExistence type="predicted"/>
<dbReference type="InterPro" id="IPR050564">
    <property type="entry name" value="F420-G6PD/mer"/>
</dbReference>
<sequence>MVTQPMREWGLPWPGPETATAAEAAGAAAFCAGEFADHDSYVASALMAASTSRARFGPGIAYAFTRSPFSHASAVRHLANVAPGRVFLGLGSGTPRMNGDWFSVEASRPAARMTDLVQAIRAYLTAENGEKIQHSGEFYSIDAAIGAPVLGKLDVPIVLGAFNPVMLRTCGRVADGVLGHGLFTDRWWAETVNPALAAGAADAGRDPATLLRWGWVITAVDDADPDRAVLDARRQVAFYLTVRTYDRLVELHGWQEQVGAIRAAFRSGDTEGMARAVDDEMLAAIAVCGSSAQARETLAARTHLPELGFLAPPSFLVGRRRKAGYEAAAIELGRTHCAPADGTGG</sequence>
<evidence type="ECO:0000313" key="2">
    <source>
        <dbReference type="EMBL" id="GAA0616619.1"/>
    </source>
</evidence>
<gene>
    <name evidence="2" type="ORF">GCM10009547_18380</name>
</gene>
<dbReference type="SUPFAM" id="SSF51679">
    <property type="entry name" value="Bacterial luciferase-like"/>
    <property type="match status" value="1"/>
</dbReference>
<dbReference type="InterPro" id="IPR011251">
    <property type="entry name" value="Luciferase-like_dom"/>
</dbReference>
<protein>
    <submittedName>
        <fullName evidence="2">LLM class flavin-dependent oxidoreductase</fullName>
    </submittedName>
</protein>
<dbReference type="PANTHER" id="PTHR43244">
    <property type="match status" value="1"/>
</dbReference>
<name>A0ABN1GQM9_9ACTN</name>
<dbReference type="InterPro" id="IPR036661">
    <property type="entry name" value="Luciferase-like_sf"/>
</dbReference>
<accession>A0ABN1GQM9</accession>
<feature type="domain" description="Luciferase-like" evidence="1">
    <location>
        <begin position="17"/>
        <end position="301"/>
    </location>
</feature>
<evidence type="ECO:0000313" key="3">
    <source>
        <dbReference type="Proteomes" id="UP001500957"/>
    </source>
</evidence>
<dbReference type="PANTHER" id="PTHR43244:SF2">
    <property type="entry name" value="CONSERVED HYPOTHETICAL ALANINE AND PROLINE-RICH PROTEIN"/>
    <property type="match status" value="1"/>
</dbReference>
<dbReference type="CDD" id="cd01097">
    <property type="entry name" value="Tetrahydromethanopterin_reductase"/>
    <property type="match status" value="1"/>
</dbReference>